<name>A0A8J6U2H0_9FLAO</name>
<evidence type="ECO:0000259" key="4">
    <source>
        <dbReference type="PROSITE" id="PS01124"/>
    </source>
</evidence>
<dbReference type="GO" id="GO:0043565">
    <property type="term" value="F:sequence-specific DNA binding"/>
    <property type="evidence" value="ECO:0007669"/>
    <property type="project" value="InterPro"/>
</dbReference>
<keyword evidence="3" id="KW-0804">Transcription</keyword>
<evidence type="ECO:0000313" key="6">
    <source>
        <dbReference type="Proteomes" id="UP000621516"/>
    </source>
</evidence>
<dbReference type="InterPro" id="IPR003313">
    <property type="entry name" value="AraC-bd"/>
</dbReference>
<dbReference type="Pfam" id="PF12833">
    <property type="entry name" value="HTH_18"/>
    <property type="match status" value="1"/>
</dbReference>
<keyword evidence="6" id="KW-1185">Reference proteome</keyword>
<proteinExistence type="predicted"/>
<dbReference type="SUPFAM" id="SSF46689">
    <property type="entry name" value="Homeodomain-like"/>
    <property type="match status" value="1"/>
</dbReference>
<dbReference type="Gene3D" id="1.10.10.60">
    <property type="entry name" value="Homeodomain-like"/>
    <property type="match status" value="1"/>
</dbReference>
<keyword evidence="2" id="KW-0238">DNA-binding</keyword>
<dbReference type="EMBL" id="JACVXD010000001">
    <property type="protein sequence ID" value="MBD0822522.1"/>
    <property type="molecule type" value="Genomic_DNA"/>
</dbReference>
<gene>
    <name evidence="5" type="ORF">ICJ85_00675</name>
</gene>
<dbReference type="InterPro" id="IPR009057">
    <property type="entry name" value="Homeodomain-like_sf"/>
</dbReference>
<dbReference type="InterPro" id="IPR037923">
    <property type="entry name" value="HTH-like"/>
</dbReference>
<keyword evidence="1" id="KW-0805">Transcription regulation</keyword>
<dbReference type="SUPFAM" id="SSF51215">
    <property type="entry name" value="Regulatory protein AraC"/>
    <property type="match status" value="1"/>
</dbReference>
<protein>
    <submittedName>
        <fullName evidence="5">Helix-turn-helix domain-containing protein</fullName>
    </submittedName>
</protein>
<dbReference type="Pfam" id="PF02311">
    <property type="entry name" value="AraC_binding"/>
    <property type="match status" value="1"/>
</dbReference>
<dbReference type="InterPro" id="IPR014710">
    <property type="entry name" value="RmlC-like_jellyroll"/>
</dbReference>
<sequence length="272" mass="31318">MQTTDIRIKDKIPASDFLKIEVFDVNKRYTKPHRHNKYLELVYFTEGSGFHYLDTTPFKIQPPVAFLIHQNQVHHWHINTIPKGYVIIIKERFLETVLDASIPLLLSKLSSFDAISLPQNPIIDALFQVLCLEMKNQAPENDVIEGGLKALFSKLLSYTNQHVKTAADGIETKFIQLLSETLRNNVGYYAEALNTSAQNLNNICQKAYQKSASDIIAEHLIKEIKRQLLYTSKNISDIAYSLEFKDTSNFTKFFKRHTSLTPLQFRKQEVLV</sequence>
<dbReference type="Proteomes" id="UP000621516">
    <property type="component" value="Unassembled WGS sequence"/>
</dbReference>
<dbReference type="PROSITE" id="PS01124">
    <property type="entry name" value="HTH_ARAC_FAMILY_2"/>
    <property type="match status" value="1"/>
</dbReference>
<dbReference type="GO" id="GO:0003700">
    <property type="term" value="F:DNA-binding transcription factor activity"/>
    <property type="evidence" value="ECO:0007669"/>
    <property type="project" value="InterPro"/>
</dbReference>
<evidence type="ECO:0000256" key="3">
    <source>
        <dbReference type="ARBA" id="ARBA00023163"/>
    </source>
</evidence>
<dbReference type="InterPro" id="IPR018060">
    <property type="entry name" value="HTH_AraC"/>
</dbReference>
<evidence type="ECO:0000256" key="1">
    <source>
        <dbReference type="ARBA" id="ARBA00023015"/>
    </source>
</evidence>
<comment type="caution">
    <text evidence="5">The sequence shown here is derived from an EMBL/GenBank/DDBJ whole genome shotgun (WGS) entry which is preliminary data.</text>
</comment>
<dbReference type="AlphaFoldDB" id="A0A8J6U2H0"/>
<reference evidence="5 6" key="1">
    <citation type="journal article" date="2018" name="J. Microbiol.">
        <title>Aestuariibaculum marinum sp. nov., a marine bacterium isolated from seawater in South Korea.</title>
        <authorList>
            <person name="Choi J."/>
            <person name="Lee D."/>
            <person name="Jang J.H."/>
            <person name="Cha S."/>
            <person name="Seo T."/>
        </authorList>
    </citation>
    <scope>NUCLEOTIDE SEQUENCE [LARGE SCALE GENOMIC DNA]</scope>
    <source>
        <strain evidence="5 6">IP7</strain>
    </source>
</reference>
<dbReference type="PANTHER" id="PTHR43280:SF32">
    <property type="entry name" value="TRANSCRIPTIONAL REGULATORY PROTEIN"/>
    <property type="match status" value="1"/>
</dbReference>
<dbReference type="RefSeq" id="WP_188221843.1">
    <property type="nucleotide sequence ID" value="NZ_JACVXD010000001.1"/>
</dbReference>
<dbReference type="Gene3D" id="2.60.120.10">
    <property type="entry name" value="Jelly Rolls"/>
    <property type="match status" value="1"/>
</dbReference>
<organism evidence="5 6">
    <name type="scientific">Aestuariibaculum marinum</name>
    <dbReference type="NCBI Taxonomy" id="2683592"/>
    <lineage>
        <taxon>Bacteria</taxon>
        <taxon>Pseudomonadati</taxon>
        <taxon>Bacteroidota</taxon>
        <taxon>Flavobacteriia</taxon>
        <taxon>Flavobacteriales</taxon>
        <taxon>Flavobacteriaceae</taxon>
    </lineage>
</organism>
<accession>A0A8J6U2H0</accession>
<dbReference type="PANTHER" id="PTHR43280">
    <property type="entry name" value="ARAC-FAMILY TRANSCRIPTIONAL REGULATOR"/>
    <property type="match status" value="1"/>
</dbReference>
<evidence type="ECO:0000313" key="5">
    <source>
        <dbReference type="EMBL" id="MBD0822522.1"/>
    </source>
</evidence>
<dbReference type="SMART" id="SM00342">
    <property type="entry name" value="HTH_ARAC"/>
    <property type="match status" value="1"/>
</dbReference>
<feature type="domain" description="HTH araC/xylS-type" evidence="4">
    <location>
        <begin position="168"/>
        <end position="268"/>
    </location>
</feature>
<evidence type="ECO:0000256" key="2">
    <source>
        <dbReference type="ARBA" id="ARBA00023125"/>
    </source>
</evidence>